<organism evidence="2 3">
    <name type="scientific">Salinigranum rubrum</name>
    <dbReference type="NCBI Taxonomy" id="755307"/>
    <lineage>
        <taxon>Archaea</taxon>
        <taxon>Methanobacteriati</taxon>
        <taxon>Methanobacteriota</taxon>
        <taxon>Stenosarchaea group</taxon>
        <taxon>Halobacteria</taxon>
        <taxon>Halobacteriales</taxon>
        <taxon>Haloferacaceae</taxon>
        <taxon>Salinigranum</taxon>
    </lineage>
</organism>
<protein>
    <submittedName>
        <fullName evidence="2">Uncharacterized protein</fullName>
    </submittedName>
</protein>
<dbReference type="AlphaFoldDB" id="A0A2I8VKI6"/>
<gene>
    <name evidence="2" type="ORF">C2R22_12950</name>
</gene>
<feature type="region of interest" description="Disordered" evidence="1">
    <location>
        <begin position="1"/>
        <end position="25"/>
    </location>
</feature>
<dbReference type="KEGG" id="srub:C2R22_12950"/>
<reference evidence="2 3" key="1">
    <citation type="submission" date="2018-01" db="EMBL/GenBank/DDBJ databases">
        <title>Complete genome sequence of Salinigranum rubrum GX10T, an extremely halophilic archaeon isolated from a marine solar saltern.</title>
        <authorList>
            <person name="Han S."/>
        </authorList>
    </citation>
    <scope>NUCLEOTIDE SEQUENCE [LARGE SCALE GENOMIC DNA]</scope>
    <source>
        <strain evidence="2 3">GX10</strain>
    </source>
</reference>
<evidence type="ECO:0000313" key="2">
    <source>
        <dbReference type="EMBL" id="AUV82436.1"/>
    </source>
</evidence>
<evidence type="ECO:0000256" key="1">
    <source>
        <dbReference type="SAM" id="MobiDB-lite"/>
    </source>
</evidence>
<proteinExistence type="predicted"/>
<evidence type="ECO:0000313" key="3">
    <source>
        <dbReference type="Proteomes" id="UP000236584"/>
    </source>
</evidence>
<name>A0A2I8VKI6_9EURY</name>
<sequence>MWEPLGDAPRQRKAQAGRRPLLVTDDPPMIQSTLRVRLPDGLWIGEVSRSVPAATFELLAGIDAAPRAVELGQVHAADPAAILDTIDSHDAIGDLEVQDWIPDIVS</sequence>
<dbReference type="EMBL" id="CP026309">
    <property type="protein sequence ID" value="AUV82436.1"/>
    <property type="molecule type" value="Genomic_DNA"/>
</dbReference>
<keyword evidence="3" id="KW-1185">Reference proteome</keyword>
<accession>A0A2I8VKI6</accession>
<dbReference type="Proteomes" id="UP000236584">
    <property type="component" value="Chromosome"/>
</dbReference>